<proteinExistence type="predicted"/>
<evidence type="ECO:0000313" key="3">
    <source>
        <dbReference type="Proteomes" id="UP000199495"/>
    </source>
</evidence>
<keyword evidence="3" id="KW-1185">Reference proteome</keyword>
<organism evidence="2 3">
    <name type="scientific">Pelagibacterium luteolum</name>
    <dbReference type="NCBI Taxonomy" id="440168"/>
    <lineage>
        <taxon>Bacteria</taxon>
        <taxon>Pseudomonadati</taxon>
        <taxon>Pseudomonadota</taxon>
        <taxon>Alphaproteobacteria</taxon>
        <taxon>Hyphomicrobiales</taxon>
        <taxon>Devosiaceae</taxon>
        <taxon>Pelagibacterium</taxon>
    </lineage>
</organism>
<dbReference type="SUPFAM" id="SSF46894">
    <property type="entry name" value="C-terminal effector domain of the bipartite response regulators"/>
    <property type="match status" value="1"/>
</dbReference>
<dbReference type="AlphaFoldDB" id="A0A1G7SW25"/>
<dbReference type="InterPro" id="IPR000792">
    <property type="entry name" value="Tscrpt_reg_LuxR_C"/>
</dbReference>
<dbReference type="STRING" id="440168.SAMN04487974_101756"/>
<dbReference type="InterPro" id="IPR036388">
    <property type="entry name" value="WH-like_DNA-bd_sf"/>
</dbReference>
<dbReference type="Proteomes" id="UP000199495">
    <property type="component" value="Unassembled WGS sequence"/>
</dbReference>
<evidence type="ECO:0000259" key="1">
    <source>
        <dbReference type="SMART" id="SM00421"/>
    </source>
</evidence>
<name>A0A1G7SW25_9HYPH</name>
<dbReference type="Gene3D" id="1.10.10.10">
    <property type="entry name" value="Winged helix-like DNA-binding domain superfamily/Winged helix DNA-binding domain"/>
    <property type="match status" value="1"/>
</dbReference>
<dbReference type="SMART" id="SM00421">
    <property type="entry name" value="HTH_LUXR"/>
    <property type="match status" value="1"/>
</dbReference>
<dbReference type="RefSeq" id="WP_090591679.1">
    <property type="nucleotide sequence ID" value="NZ_FNCS01000001.1"/>
</dbReference>
<dbReference type="GO" id="GO:0006355">
    <property type="term" value="P:regulation of DNA-templated transcription"/>
    <property type="evidence" value="ECO:0007669"/>
    <property type="project" value="InterPro"/>
</dbReference>
<evidence type="ECO:0000313" key="2">
    <source>
        <dbReference type="EMBL" id="SDG27072.1"/>
    </source>
</evidence>
<dbReference type="EMBL" id="FNCS01000001">
    <property type="protein sequence ID" value="SDG27072.1"/>
    <property type="molecule type" value="Genomic_DNA"/>
</dbReference>
<dbReference type="InterPro" id="IPR016032">
    <property type="entry name" value="Sig_transdc_resp-reg_C-effctor"/>
</dbReference>
<dbReference type="OrthoDB" id="5497412at2"/>
<gene>
    <name evidence="2" type="ORF">SAMN04487974_101756</name>
</gene>
<accession>A0A1G7SW25</accession>
<reference evidence="2 3" key="1">
    <citation type="submission" date="2016-10" db="EMBL/GenBank/DDBJ databases">
        <authorList>
            <person name="de Groot N.N."/>
        </authorList>
    </citation>
    <scope>NUCLEOTIDE SEQUENCE [LARGE SCALE GENOMIC DNA]</scope>
    <source>
        <strain evidence="2 3">CGMCC 1.10267</strain>
    </source>
</reference>
<protein>
    <submittedName>
        <fullName evidence="2">Regulatory protein, luxR family</fullName>
    </submittedName>
</protein>
<sequence>MRSAAAFSSNTAPVNVLMDAVYDAAFAPDEWQTVCDWFHAAFGAFACIASHDLVTNRNLGAYYSGHDDAAWASYKQHHDQHNILIEALRVKPEGASLRMDELVPPNVLERSKFYTEWLKPQGELNAGGLAVLSNKEHRIITFSALLPRAKAEPSTDDLMAVVELIVPHMQRSLRLNQSAHRVANKASILETFMEEARAAFLVLDEQGRPLEVNRQARALFDGGVLTLDFGGSLMMNHQAGSNFIQEAVAKAAAGSSDFGDGIAVPIDDLTPSGYLRAIPLGTQGRQTMHQLMGTRSHAAVIISISSSQPMLKAAQARFGLSPAEAAVLSGLVQGKGLKELAADRNTSIHTVRNQVASLLEKTGTSSQKELVGIFAAPKRI</sequence>
<feature type="domain" description="HTH luxR-type" evidence="1">
    <location>
        <begin position="317"/>
        <end position="374"/>
    </location>
</feature>
<dbReference type="GO" id="GO:0003677">
    <property type="term" value="F:DNA binding"/>
    <property type="evidence" value="ECO:0007669"/>
    <property type="project" value="InterPro"/>
</dbReference>